<dbReference type="Proteomes" id="UP001161691">
    <property type="component" value="Unassembled WGS sequence"/>
</dbReference>
<dbReference type="EMBL" id="JAGRPV010000001">
    <property type="protein sequence ID" value="MDI4643655.1"/>
    <property type="molecule type" value="Genomic_DNA"/>
</dbReference>
<dbReference type="InterPro" id="IPR043429">
    <property type="entry name" value="ArtM/GltK/GlnP/TcyL/YhdX-like"/>
</dbReference>
<evidence type="ECO:0000256" key="5">
    <source>
        <dbReference type="ARBA" id="ARBA00022970"/>
    </source>
</evidence>
<dbReference type="NCBIfam" id="TIGR01726">
    <property type="entry name" value="HEQRo_perm_3TM"/>
    <property type="match status" value="1"/>
</dbReference>
<dbReference type="Pfam" id="PF00528">
    <property type="entry name" value="BPD_transp_1"/>
    <property type="match status" value="1"/>
</dbReference>
<comment type="caution">
    <text evidence="10">The sequence shown here is derived from an EMBL/GenBank/DDBJ whole genome shotgun (WGS) entry which is preliminary data.</text>
</comment>
<dbReference type="RefSeq" id="WP_282906708.1">
    <property type="nucleotide sequence ID" value="NZ_JAGRPV010000001.1"/>
</dbReference>
<evidence type="ECO:0000313" key="11">
    <source>
        <dbReference type="Proteomes" id="UP001161691"/>
    </source>
</evidence>
<dbReference type="Gene3D" id="1.10.3720.10">
    <property type="entry name" value="MetI-like"/>
    <property type="match status" value="1"/>
</dbReference>
<keyword evidence="7 8" id="KW-0472">Membrane</keyword>
<evidence type="ECO:0000256" key="8">
    <source>
        <dbReference type="RuleBase" id="RU363032"/>
    </source>
</evidence>
<feature type="transmembrane region" description="Helical" evidence="8">
    <location>
        <begin position="168"/>
        <end position="186"/>
    </location>
</feature>
<dbReference type="InterPro" id="IPR000515">
    <property type="entry name" value="MetI-like"/>
</dbReference>
<evidence type="ECO:0000256" key="4">
    <source>
        <dbReference type="ARBA" id="ARBA00022692"/>
    </source>
</evidence>
<evidence type="ECO:0000256" key="7">
    <source>
        <dbReference type="ARBA" id="ARBA00023136"/>
    </source>
</evidence>
<evidence type="ECO:0000256" key="2">
    <source>
        <dbReference type="ARBA" id="ARBA00022448"/>
    </source>
</evidence>
<dbReference type="CDD" id="cd06261">
    <property type="entry name" value="TM_PBP2"/>
    <property type="match status" value="1"/>
</dbReference>
<dbReference type="PANTHER" id="PTHR30614:SF0">
    <property type="entry name" value="L-CYSTINE TRANSPORT SYSTEM PERMEASE PROTEIN TCYL"/>
    <property type="match status" value="1"/>
</dbReference>
<keyword evidence="5" id="KW-0029">Amino-acid transport</keyword>
<evidence type="ECO:0000256" key="3">
    <source>
        <dbReference type="ARBA" id="ARBA00022475"/>
    </source>
</evidence>
<organism evidence="10 11">
    <name type="scientific">Cohnella hashimotonis</name>
    <dbReference type="NCBI Taxonomy" id="2826895"/>
    <lineage>
        <taxon>Bacteria</taxon>
        <taxon>Bacillati</taxon>
        <taxon>Bacillota</taxon>
        <taxon>Bacilli</taxon>
        <taxon>Bacillales</taxon>
        <taxon>Paenibacillaceae</taxon>
        <taxon>Cohnella</taxon>
    </lineage>
</organism>
<dbReference type="PROSITE" id="PS50928">
    <property type="entry name" value="ABC_TM1"/>
    <property type="match status" value="1"/>
</dbReference>
<keyword evidence="2 8" id="KW-0813">Transport</keyword>
<feature type="domain" description="ABC transmembrane type-1" evidence="9">
    <location>
        <begin position="21"/>
        <end position="213"/>
    </location>
</feature>
<evidence type="ECO:0000313" key="10">
    <source>
        <dbReference type="EMBL" id="MDI4643655.1"/>
    </source>
</evidence>
<feature type="transmembrane region" description="Helical" evidence="8">
    <location>
        <begin position="90"/>
        <end position="108"/>
    </location>
</feature>
<protein>
    <submittedName>
        <fullName evidence="10">Amino acid ABC transporter permease</fullName>
    </submittedName>
</protein>
<sequence>MASERLDRIMEIISMSLQPLLKGTVLYTIPISLLSFALGLVFALAIALAGLSANPYARVPARVYVWIIRCTPILVQLFLIFYGLPSLGILLSPFASIVISLTISEAAYSSEIMRAAILSIPRGQWRAGYALGMSPSQNLVRVILPQAFRICVPSFGNQFITLFKTSSLAALVTIPDLFGAAKLIAASTFEPMLLYLIAGTYYLVLCSALTIWQSRLERRLGAYQT</sequence>
<feature type="transmembrane region" description="Helical" evidence="8">
    <location>
        <begin position="63"/>
        <end position="84"/>
    </location>
</feature>
<dbReference type="SUPFAM" id="SSF161098">
    <property type="entry name" value="MetI-like"/>
    <property type="match status" value="1"/>
</dbReference>
<dbReference type="InterPro" id="IPR035906">
    <property type="entry name" value="MetI-like_sf"/>
</dbReference>
<proteinExistence type="inferred from homology"/>
<keyword evidence="3" id="KW-1003">Cell membrane</keyword>
<evidence type="ECO:0000256" key="6">
    <source>
        <dbReference type="ARBA" id="ARBA00022989"/>
    </source>
</evidence>
<keyword evidence="11" id="KW-1185">Reference proteome</keyword>
<reference evidence="10" key="1">
    <citation type="submission" date="2023-04" db="EMBL/GenBank/DDBJ databases">
        <title>Comparative genomic analysis of Cohnella hashimotonis sp. nov., isolated from the International Space Station.</title>
        <authorList>
            <person name="Venkateswaran K."/>
            <person name="Simpson A."/>
        </authorList>
    </citation>
    <scope>NUCLEOTIDE SEQUENCE</scope>
    <source>
        <strain evidence="10">F6_2S_P_1</strain>
    </source>
</reference>
<comment type="subcellular location">
    <subcellularLocation>
        <location evidence="1 8">Cell membrane</location>
        <topology evidence="1 8">Multi-pass membrane protein</topology>
    </subcellularLocation>
</comment>
<keyword evidence="4 8" id="KW-0812">Transmembrane</keyword>
<feature type="transmembrane region" description="Helical" evidence="8">
    <location>
        <begin position="192"/>
        <end position="212"/>
    </location>
</feature>
<keyword evidence="6 8" id="KW-1133">Transmembrane helix</keyword>
<dbReference type="PANTHER" id="PTHR30614">
    <property type="entry name" value="MEMBRANE COMPONENT OF AMINO ACID ABC TRANSPORTER"/>
    <property type="match status" value="1"/>
</dbReference>
<accession>A0ABT6TAI4</accession>
<comment type="similarity">
    <text evidence="8">Belongs to the binding-protein-dependent transport system permease family.</text>
</comment>
<evidence type="ECO:0000259" key="9">
    <source>
        <dbReference type="PROSITE" id="PS50928"/>
    </source>
</evidence>
<feature type="transmembrane region" description="Helical" evidence="8">
    <location>
        <begin position="25"/>
        <end position="51"/>
    </location>
</feature>
<gene>
    <name evidence="10" type="ORF">KB449_01730</name>
</gene>
<dbReference type="InterPro" id="IPR010065">
    <property type="entry name" value="AA_ABC_transptr_permease_3TM"/>
</dbReference>
<name>A0ABT6TAI4_9BACL</name>
<evidence type="ECO:0000256" key="1">
    <source>
        <dbReference type="ARBA" id="ARBA00004651"/>
    </source>
</evidence>